<proteinExistence type="predicted"/>
<keyword evidence="2" id="KW-1185">Reference proteome</keyword>
<gene>
    <name evidence="1" type="ORF">TASK_LOCUS2032</name>
</gene>
<organism evidence="3">
    <name type="scientific">Taenia asiatica</name>
    <name type="common">Asian tapeworm</name>
    <dbReference type="NCBI Taxonomy" id="60517"/>
    <lineage>
        <taxon>Eukaryota</taxon>
        <taxon>Metazoa</taxon>
        <taxon>Spiralia</taxon>
        <taxon>Lophotrochozoa</taxon>
        <taxon>Platyhelminthes</taxon>
        <taxon>Cestoda</taxon>
        <taxon>Eucestoda</taxon>
        <taxon>Cyclophyllidea</taxon>
        <taxon>Taeniidae</taxon>
        <taxon>Taenia</taxon>
    </lineage>
</organism>
<sequence length="91" mass="9617">MLKRKEVSKAWVEDACGFGGSMQTSPEVVTLSTATGARVIPARLKRKSRQLNTEPPGAATLKHYGASCGASNLGGAVGVEEVQREWCEAVV</sequence>
<name>A0A0R3VX87_TAEAS</name>
<reference evidence="3" key="1">
    <citation type="submission" date="2017-02" db="UniProtKB">
        <authorList>
            <consortium name="WormBaseParasite"/>
        </authorList>
    </citation>
    <scope>IDENTIFICATION</scope>
</reference>
<accession>A0A0R3VX87</accession>
<reference evidence="1 2" key="2">
    <citation type="submission" date="2018-11" db="EMBL/GenBank/DDBJ databases">
        <authorList>
            <consortium name="Pathogen Informatics"/>
        </authorList>
    </citation>
    <scope>NUCLEOTIDE SEQUENCE [LARGE SCALE GENOMIC DNA]</scope>
</reference>
<evidence type="ECO:0000313" key="3">
    <source>
        <dbReference type="WBParaSite" id="TASK_0000203101-mRNA-1"/>
    </source>
</evidence>
<dbReference type="EMBL" id="UYRS01000895">
    <property type="protein sequence ID" value="VDK24178.1"/>
    <property type="molecule type" value="Genomic_DNA"/>
</dbReference>
<evidence type="ECO:0000313" key="2">
    <source>
        <dbReference type="Proteomes" id="UP000282613"/>
    </source>
</evidence>
<dbReference type="AlphaFoldDB" id="A0A0R3VX87"/>
<evidence type="ECO:0000313" key="1">
    <source>
        <dbReference type="EMBL" id="VDK24178.1"/>
    </source>
</evidence>
<dbReference type="Proteomes" id="UP000282613">
    <property type="component" value="Unassembled WGS sequence"/>
</dbReference>
<protein>
    <submittedName>
        <fullName evidence="1 3">Uncharacterized protein</fullName>
    </submittedName>
</protein>
<dbReference type="WBParaSite" id="TASK_0000203101-mRNA-1">
    <property type="protein sequence ID" value="TASK_0000203101-mRNA-1"/>
    <property type="gene ID" value="TASK_0000203101"/>
</dbReference>